<evidence type="ECO:0000256" key="2">
    <source>
        <dbReference type="ARBA" id="ARBA00004681"/>
    </source>
</evidence>
<evidence type="ECO:0000256" key="4">
    <source>
        <dbReference type="ARBA" id="ARBA00012034"/>
    </source>
</evidence>
<evidence type="ECO:0000256" key="9">
    <source>
        <dbReference type="ARBA" id="ARBA00022833"/>
    </source>
</evidence>
<dbReference type="InterPro" id="IPR038071">
    <property type="entry name" value="UROD/MetE-like_sf"/>
</dbReference>
<dbReference type="CDD" id="cd03311">
    <property type="entry name" value="CIMS_C_terminal_like"/>
    <property type="match status" value="1"/>
</dbReference>
<comment type="pathway">
    <text evidence="2">Amino-acid biosynthesis; L-methionine biosynthesis via de novo pathway; L-methionine from L-homocysteine (MetE route): step 1/1.</text>
</comment>
<dbReference type="EC" id="2.1.1.14" evidence="4"/>
<dbReference type="GO" id="GO:0009086">
    <property type="term" value="P:methionine biosynthetic process"/>
    <property type="evidence" value="ECO:0007669"/>
    <property type="project" value="UniProtKB-KW"/>
</dbReference>
<keyword evidence="9 14" id="KW-0862">Zinc</keyword>
<dbReference type="OrthoDB" id="1053771at2759"/>
<dbReference type="eggNOG" id="KOG2263">
    <property type="taxonomic scope" value="Eukaryota"/>
</dbReference>
<protein>
    <recommendedName>
        <fullName evidence="4">5-methyltetrahydropteroyltriglutamate--homocysteine S-methyltransferase</fullName>
        <ecNumber evidence="4">2.1.1.14</ecNumber>
    </recommendedName>
    <alternativeName>
        <fullName evidence="12">Cobalamin-independent methionine synthase</fullName>
    </alternativeName>
    <alternativeName>
        <fullName evidence="11">Methionine synthase, vitamin-B12 independent isozyme</fullName>
    </alternativeName>
</protein>
<keyword evidence="10" id="KW-0486">Methionine biosynthesis</keyword>
<evidence type="ECO:0000256" key="13">
    <source>
        <dbReference type="PIRSR" id="PIRSR000382-1"/>
    </source>
</evidence>
<feature type="binding site" evidence="14">
    <location>
        <position position="654"/>
    </location>
    <ligand>
        <name>Zn(2+)</name>
        <dbReference type="ChEBI" id="CHEBI:29105"/>
        <label>1</label>
        <note>catalytic</note>
    </ligand>
</feature>
<evidence type="ECO:0000256" key="10">
    <source>
        <dbReference type="ARBA" id="ARBA00023167"/>
    </source>
</evidence>
<evidence type="ECO:0000256" key="14">
    <source>
        <dbReference type="PIRSR" id="PIRSR000382-2"/>
    </source>
</evidence>
<feature type="active site" description="Proton donor" evidence="15">
    <location>
        <position position="707"/>
    </location>
</feature>
<evidence type="ECO:0000259" key="16">
    <source>
        <dbReference type="Pfam" id="PF01717"/>
    </source>
</evidence>
<dbReference type="EMBL" id="DS022301">
    <property type="protein sequence ID" value="OAJ37887.1"/>
    <property type="molecule type" value="Genomic_DNA"/>
</dbReference>
<evidence type="ECO:0000259" key="17">
    <source>
        <dbReference type="Pfam" id="PF08267"/>
    </source>
</evidence>
<feature type="binding site" evidence="14">
    <location>
        <position position="656"/>
    </location>
    <ligand>
        <name>Zn(2+)</name>
        <dbReference type="ChEBI" id="CHEBI:29105"/>
        <label>1</label>
        <note>catalytic</note>
    </ligand>
</feature>
<evidence type="ECO:0000256" key="3">
    <source>
        <dbReference type="ARBA" id="ARBA00009553"/>
    </source>
</evidence>
<dbReference type="GO" id="GO:0008270">
    <property type="term" value="F:zinc ion binding"/>
    <property type="evidence" value="ECO:0007669"/>
    <property type="project" value="InterPro"/>
</dbReference>
<keyword evidence="8 14" id="KW-0479">Metal-binding</keyword>
<evidence type="ECO:0000313" key="18">
    <source>
        <dbReference type="EMBL" id="OAJ37887.1"/>
    </source>
</evidence>
<feature type="binding site" evidence="13">
    <location>
        <position position="612"/>
    </location>
    <ligand>
        <name>L-methionine</name>
        <dbReference type="ChEBI" id="CHEBI:57844"/>
    </ligand>
</feature>
<dbReference type="UniPathway" id="UPA00051">
    <property type="reaction ID" value="UER00082"/>
</dbReference>
<feature type="binding site" evidence="13">
    <location>
        <position position="497"/>
    </location>
    <ligand>
        <name>L-methionine</name>
        <dbReference type="ChEBI" id="CHEBI:57844"/>
    </ligand>
</feature>
<proteinExistence type="inferred from homology"/>
<dbReference type="GO" id="GO:0003871">
    <property type="term" value="F:5-methyltetrahydropteroyltriglutamate-homocysteine S-methyltransferase activity"/>
    <property type="evidence" value="ECO:0007669"/>
    <property type="project" value="UniProtKB-EC"/>
</dbReference>
<feature type="binding site" evidence="13">
    <location>
        <position position="574"/>
    </location>
    <ligand>
        <name>5-methyltetrahydropteroyltri-L-glutamate</name>
        <dbReference type="ChEBI" id="CHEBI:58207"/>
    </ligand>
</feature>
<evidence type="ECO:0000256" key="6">
    <source>
        <dbReference type="ARBA" id="ARBA00022605"/>
    </source>
</evidence>
<dbReference type="NCBIfam" id="TIGR01371">
    <property type="entry name" value="met_syn_B12ind"/>
    <property type="match status" value="1"/>
</dbReference>
<dbReference type="VEuPathDB" id="FungiDB:BDEG_21859"/>
<keyword evidence="7 18" id="KW-0808">Transferase</keyword>
<feature type="binding site" evidence="14">
    <location>
        <position position="669"/>
    </location>
    <ligand>
        <name>Zn(2+)</name>
        <dbReference type="ChEBI" id="CHEBI:29105"/>
        <label>1</label>
        <note>catalytic</note>
    </ligand>
</feature>
<evidence type="ECO:0000313" key="19">
    <source>
        <dbReference type="Proteomes" id="UP000077115"/>
    </source>
</evidence>
<evidence type="ECO:0000256" key="11">
    <source>
        <dbReference type="ARBA" id="ARBA00030765"/>
    </source>
</evidence>
<feature type="domain" description="Cobalamin-independent methionine synthase MetE C-terminal/archaeal" evidence="16">
    <location>
        <begin position="439"/>
        <end position="761"/>
    </location>
</feature>
<evidence type="ECO:0000256" key="15">
    <source>
        <dbReference type="PIRSR" id="PIRSR000382-3"/>
    </source>
</evidence>
<dbReference type="Proteomes" id="UP000077115">
    <property type="component" value="Unassembled WGS sequence"/>
</dbReference>
<dbReference type="FunFam" id="3.20.20.210:FF:000003">
    <property type="entry name" value="5-methyltetrahydropteroyltriglutamate--homocysteine methyltransferase"/>
    <property type="match status" value="1"/>
</dbReference>
<dbReference type="Pfam" id="PF08267">
    <property type="entry name" value="Meth_synt_1"/>
    <property type="match status" value="1"/>
</dbReference>
<dbReference type="HAMAP" id="MF_00172">
    <property type="entry name" value="Meth_synth"/>
    <property type="match status" value="1"/>
</dbReference>
<dbReference type="InterPro" id="IPR002629">
    <property type="entry name" value="Met_Synth_C/arc"/>
</dbReference>
<feature type="binding site" evidence="14">
    <location>
        <position position="678"/>
    </location>
    <ligand>
        <name>Zn(2+)</name>
        <dbReference type="ChEBI" id="CHEBI:29105"/>
        <label>1</label>
        <note>catalytic</note>
    </ligand>
</feature>
<keyword evidence="6" id="KW-0028">Amino-acid biosynthesis</keyword>
<evidence type="ECO:0000256" key="1">
    <source>
        <dbReference type="ARBA" id="ARBA00002777"/>
    </source>
</evidence>
<evidence type="ECO:0000256" key="12">
    <source>
        <dbReference type="ARBA" id="ARBA00031314"/>
    </source>
</evidence>
<evidence type="ECO:0000256" key="8">
    <source>
        <dbReference type="ARBA" id="ARBA00022723"/>
    </source>
</evidence>
<dbReference type="SUPFAM" id="SSF51726">
    <property type="entry name" value="UROD/MetE-like"/>
    <property type="match status" value="2"/>
</dbReference>
<dbReference type="Pfam" id="PF01717">
    <property type="entry name" value="Meth_synt_2"/>
    <property type="match status" value="1"/>
</dbReference>
<sequence length="769" mass="85141">MSVVATNLGFPRMGAVRDLKKLVEAYWASKISCDDLLAGAKALRATHWKLQSQVLSAGYVPSNDFSMYDHVLDHAFLFGVIPDRYHSIPNKIDQYFAMGRGLQRPAEGIDVPAMEMKKWFDTNYHYIVPEFSSSTKFSLNTLKPVEEFLEAKSIGVATRPVLLGPISFLLLGKGDKNASAGFDVLSLLDSFLPVYTSLLTKLQEAGATHVQIDESILALDQPASLKAAYTKTYAAIRAACPKLNIMVASYFGTIGSNLDFIADLPIDTIHVDLVRAPEDLDLVLARIAGSTKSVSVGVVNGRNIWMNDLAKSIATVKKAVAAVGAARVLVAPSCSMLHSPHSLESEKKMNPTIKAWMSFAVQKLHELQIIAKAVSDPSSVAAELAANKAAIEDRKVSPLIHDPKVQEELKNLSPAMFKRQHEFAVREAVQKTKLNLPAFPTTTVGSFPQTKDVRVARQKFKKSEWTQKQYDDFVKSEIEKTVRFQENVGLDVLVHGEFERNDMVEFFGEHLKGYVFSENGWVQSYGSRCVKPPIIFGDVSRPTAMTVDVSVYAQSLTTKPMKGMLTGPVTMLQWSFVRDDQPRKDTTFQIALALRKEVCDLEAAGLPAIQIDEPAIREGLPLRKEAHAAYLEWAVNSFLLSSTGVKDETQIHTHMCYSDFNDIFQSISDLDADCITIENSKSDLKLLRAFEAHGYTRGIGPGLYDIHSPRVPPATEIKERLQAISKYIDTRLLWVNPDCGLKTRGWAETESALKNMCDVAKEFRAASSA</sequence>
<dbReference type="Gene3D" id="3.20.20.210">
    <property type="match status" value="2"/>
</dbReference>
<dbReference type="NCBIfam" id="NF003556">
    <property type="entry name" value="PRK05222.1"/>
    <property type="match status" value="1"/>
</dbReference>
<feature type="binding site" evidence="13">
    <location>
        <begin position="528"/>
        <end position="529"/>
    </location>
    <ligand>
        <name>5-methyltetrahydropteroyltri-L-glutamate</name>
        <dbReference type="ChEBI" id="CHEBI:58207"/>
    </ligand>
</feature>
<dbReference type="GO" id="GO:0032259">
    <property type="term" value="P:methylation"/>
    <property type="evidence" value="ECO:0007669"/>
    <property type="project" value="UniProtKB-KW"/>
</dbReference>
<gene>
    <name evidence="18" type="ORF">BDEG_21859</name>
</gene>
<reference evidence="18 19" key="1">
    <citation type="submission" date="2006-10" db="EMBL/GenBank/DDBJ databases">
        <title>The Genome Sequence of Batrachochytrium dendrobatidis JEL423.</title>
        <authorList>
            <consortium name="The Broad Institute Genome Sequencing Platform"/>
            <person name="Birren B."/>
            <person name="Lander E."/>
            <person name="Galagan J."/>
            <person name="Cuomo C."/>
            <person name="Devon K."/>
            <person name="Jaffe D."/>
            <person name="Butler J."/>
            <person name="Alvarez P."/>
            <person name="Gnerre S."/>
            <person name="Grabherr M."/>
            <person name="Kleber M."/>
            <person name="Mauceli E."/>
            <person name="Brockman W."/>
            <person name="Young S."/>
            <person name="LaButti K."/>
            <person name="Sykes S."/>
            <person name="DeCaprio D."/>
            <person name="Crawford M."/>
            <person name="Koehrsen M."/>
            <person name="Engels R."/>
            <person name="Montgomery P."/>
            <person name="Pearson M."/>
            <person name="Howarth C."/>
            <person name="Larson L."/>
            <person name="White J."/>
            <person name="O'Leary S."/>
            <person name="Kodira C."/>
            <person name="Zeng Q."/>
            <person name="Yandava C."/>
            <person name="Alvarado L."/>
            <person name="Longcore J."/>
            <person name="James T."/>
        </authorList>
    </citation>
    <scope>NUCLEOTIDE SEQUENCE [LARGE SCALE GENOMIC DNA]</scope>
    <source>
        <strain evidence="18 19">JEL423</strain>
    </source>
</reference>
<comment type="similarity">
    <text evidence="3">Belongs to the vitamin-B12 independent methionine synthase family.</text>
</comment>
<feature type="binding site" evidence="13">
    <location>
        <position position="123"/>
    </location>
    <ligand>
        <name>5-methyltetrahydropteroyltri-L-glutamate</name>
        <dbReference type="ChEBI" id="CHEBI:58207"/>
    </ligand>
</feature>
<organism evidence="18 19">
    <name type="scientific">Batrachochytrium dendrobatidis (strain JEL423)</name>
    <dbReference type="NCBI Taxonomy" id="403673"/>
    <lineage>
        <taxon>Eukaryota</taxon>
        <taxon>Fungi</taxon>
        <taxon>Fungi incertae sedis</taxon>
        <taxon>Chytridiomycota</taxon>
        <taxon>Chytridiomycota incertae sedis</taxon>
        <taxon>Chytridiomycetes</taxon>
        <taxon>Rhizophydiales</taxon>
        <taxon>Rhizophydiales incertae sedis</taxon>
        <taxon>Batrachochytrium</taxon>
    </lineage>
</organism>
<feature type="binding site" evidence="13">
    <location>
        <position position="612"/>
    </location>
    <ligand>
        <name>L-homocysteine</name>
        <dbReference type="ChEBI" id="CHEBI:58199"/>
    </ligand>
</feature>
<evidence type="ECO:0000256" key="5">
    <source>
        <dbReference type="ARBA" id="ARBA00022603"/>
    </source>
</evidence>
<feature type="binding site" evidence="14">
    <location>
        <position position="739"/>
    </location>
    <ligand>
        <name>Zn(2+)</name>
        <dbReference type="ChEBI" id="CHEBI:29105"/>
        <label>1</label>
        <note>catalytic</note>
    </ligand>
</feature>
<comment type="function">
    <text evidence="1">Catalyzes the transfer of a methyl group from 5-methyltetrahydrofolate to homocysteine resulting in methionine formation.</text>
</comment>
<accession>A0A177WCQ6</accession>
<evidence type="ECO:0000256" key="7">
    <source>
        <dbReference type="ARBA" id="ARBA00022679"/>
    </source>
</evidence>
<dbReference type="InterPro" id="IPR013215">
    <property type="entry name" value="Cbl-indep_Met_Synth_N"/>
</dbReference>
<feature type="binding site" evidence="13">
    <location>
        <position position="20"/>
    </location>
    <ligand>
        <name>5-methyltetrahydropteroyltri-L-glutamate</name>
        <dbReference type="ChEBI" id="CHEBI:58207"/>
    </ligand>
</feature>
<dbReference type="PIRSF" id="PIRSF000382">
    <property type="entry name" value="MeTrfase_B12_ind"/>
    <property type="match status" value="1"/>
</dbReference>
<comment type="cofactor">
    <cofactor evidence="14">
        <name>Zn(2+)</name>
        <dbReference type="ChEBI" id="CHEBI:29105"/>
    </cofactor>
    <text evidence="14">Binds 2 Zn(2+) ions per subunit.</text>
</comment>
<dbReference type="PANTHER" id="PTHR30519">
    <property type="entry name" value="5-METHYLTETRAHYDROPTEROYLTRIGLUTAMATE--HOMOCYSTEINE METHYLTRANSFERASE"/>
    <property type="match status" value="1"/>
</dbReference>
<name>A0A177WCQ6_BATDL</name>
<dbReference type="InterPro" id="IPR006276">
    <property type="entry name" value="Cobalamin-indep_Met_synthase"/>
</dbReference>
<dbReference type="CDD" id="cd03312">
    <property type="entry name" value="CIMS_N_terminal_like"/>
    <property type="match status" value="1"/>
</dbReference>
<feature type="domain" description="Cobalamin-independent methionine synthase MetE N-terminal" evidence="17">
    <location>
        <begin position="5"/>
        <end position="320"/>
    </location>
</feature>
<keyword evidence="5 18" id="KW-0489">Methyltransferase</keyword>
<dbReference type="AlphaFoldDB" id="A0A177WCQ6"/>
<reference evidence="18 19" key="2">
    <citation type="submission" date="2016-05" db="EMBL/GenBank/DDBJ databases">
        <title>Lineage-specific infection strategies underlie the spectrum of fungal disease in amphibians.</title>
        <authorList>
            <person name="Cuomo C.A."/>
            <person name="Farrer R.A."/>
            <person name="James T."/>
            <person name="Longcore J."/>
            <person name="Birren B."/>
        </authorList>
    </citation>
    <scope>NUCLEOTIDE SEQUENCE [LARGE SCALE GENOMIC DNA]</scope>
    <source>
        <strain evidence="18 19">JEL423</strain>
    </source>
</reference>
<dbReference type="STRING" id="403673.A0A177WCQ6"/>